<dbReference type="OrthoDB" id="1938625at2759"/>
<keyword evidence="3" id="KW-1185">Reference proteome</keyword>
<gene>
    <name evidence="2" type="ORF">GIB67_011501</name>
</gene>
<dbReference type="InterPro" id="IPR026960">
    <property type="entry name" value="RVT-Znf"/>
</dbReference>
<evidence type="ECO:0000313" key="2">
    <source>
        <dbReference type="EMBL" id="KAF6168116.1"/>
    </source>
</evidence>
<comment type="caution">
    <text evidence="2">The sequence shown here is derived from an EMBL/GenBank/DDBJ whole genome shotgun (WGS) entry which is preliminary data.</text>
</comment>
<dbReference type="Pfam" id="PF13966">
    <property type="entry name" value="zf-RVT"/>
    <property type="match status" value="1"/>
</dbReference>
<dbReference type="AlphaFoldDB" id="A0A7J7NLV9"/>
<evidence type="ECO:0000259" key="1">
    <source>
        <dbReference type="Pfam" id="PF13966"/>
    </source>
</evidence>
<name>A0A7J7NLV9_9MAGN</name>
<sequence>MPKKQTQGEQLKTVEESTKLLMESNKELAESNKMMSKQLETMLAKLHTKAMFDYRSEVAGLGALQSENWGGGDTANEANVAISEEEQSSQSSDGGDITKYHASDRNSVATSSFDGQDISSYIVQFYEDKFKAVEKVTPNPDLTELIPSTVGDDENNMLCSIPSADEVKQAVFHLSSQIAHLVQMAFKGSSIMLTGDPNKRKAVTVSWEKRCKPQNEGGLGLKKLGDINKSMLMKHAWGIVSKEGMWASYMKSKFFTRQGDMIKYYKKSTMWSGIKTVYSDVVTDSIWLLGSGNKADTWKDNWTGEGPIMDTPGLTRISWKDMHFSVSDLLIDGAWAPNQDTKQILDAAGVNLTNVFVNNAGDDTCPCKHDVQGTFRVKTAHEAIRAKLPICWWYKYLSKRSSIPKLSNLAWRILHNAVPTDSTIQTNSINLASQCKAYKLASSHSSHIEDLWVTGALAIISSIWGLRNKVAHDVSAPSLAAIYKYTLTAIQESSLKSTGVMKNLQVELNILHKLQVSHKRRRAPRIRSCIWELPWYEEVKINCDGSPLGIQDWLVLELF</sequence>
<proteinExistence type="predicted"/>
<evidence type="ECO:0000313" key="3">
    <source>
        <dbReference type="Proteomes" id="UP000541444"/>
    </source>
</evidence>
<feature type="domain" description="Reverse transcriptase zinc-binding" evidence="1">
    <location>
        <begin position="375"/>
        <end position="448"/>
    </location>
</feature>
<dbReference type="Proteomes" id="UP000541444">
    <property type="component" value="Unassembled WGS sequence"/>
</dbReference>
<protein>
    <recommendedName>
        <fullName evidence="1">Reverse transcriptase zinc-binding domain-containing protein</fullName>
    </recommendedName>
</protein>
<dbReference type="EMBL" id="JACGCM010000704">
    <property type="protein sequence ID" value="KAF6168116.1"/>
    <property type="molecule type" value="Genomic_DNA"/>
</dbReference>
<organism evidence="2 3">
    <name type="scientific">Kingdonia uniflora</name>
    <dbReference type="NCBI Taxonomy" id="39325"/>
    <lineage>
        <taxon>Eukaryota</taxon>
        <taxon>Viridiplantae</taxon>
        <taxon>Streptophyta</taxon>
        <taxon>Embryophyta</taxon>
        <taxon>Tracheophyta</taxon>
        <taxon>Spermatophyta</taxon>
        <taxon>Magnoliopsida</taxon>
        <taxon>Ranunculales</taxon>
        <taxon>Circaeasteraceae</taxon>
        <taxon>Kingdonia</taxon>
    </lineage>
</organism>
<accession>A0A7J7NLV9</accession>
<reference evidence="2 3" key="1">
    <citation type="journal article" date="2020" name="IScience">
        <title>Genome Sequencing of the Endangered Kingdonia uniflora (Circaeasteraceae, Ranunculales) Reveals Potential Mechanisms of Evolutionary Specialization.</title>
        <authorList>
            <person name="Sun Y."/>
            <person name="Deng T."/>
            <person name="Zhang A."/>
            <person name="Moore M.J."/>
            <person name="Landis J.B."/>
            <person name="Lin N."/>
            <person name="Zhang H."/>
            <person name="Zhang X."/>
            <person name="Huang J."/>
            <person name="Zhang X."/>
            <person name="Sun H."/>
            <person name="Wang H."/>
        </authorList>
    </citation>
    <scope>NUCLEOTIDE SEQUENCE [LARGE SCALE GENOMIC DNA]</scope>
    <source>
        <strain evidence="2">TB1705</strain>
        <tissue evidence="2">Leaf</tissue>
    </source>
</reference>